<dbReference type="PROSITE" id="PS51257">
    <property type="entry name" value="PROKAR_LIPOPROTEIN"/>
    <property type="match status" value="1"/>
</dbReference>
<dbReference type="InterPro" id="IPR042178">
    <property type="entry name" value="Serpin_sf_1"/>
</dbReference>
<sequence>MSPSRWIGGAAALVLTASLASCATPSPDDHVIRAEGVSARAVSISDAVELPQAVAAARELGAKTLALADPDGNVVLSPAGLATALSMLADGARGATLAELESVLGATGDGRRDAFAAVRGALSALDGDPSAVAADELPERPLLHLASQVVVDEGFEVRDDFLAALADTFDAGSQQVDLGGEEGKAALDAWVREHTGGLIEQSAIEPDPQLRIVLQDAVLLAAAWKAPFDEGATAPQGFTLADGTRSEVDTMSSSQVSFASAERDGWRAVRLPYDEALHADILLPPEGTDPATATGELLGELATALDDAAPEPIALSLPVLDIGDAKTDLLPLLPELGLGSLPCTSGSADLSGIALAPGDLCVDQAVQQAVLSVDEAGTVAAAVTELGMTESSALVGQELAFDRPFLFTVSHDETGWPLFLAAVRAP</sequence>
<evidence type="ECO:0000256" key="2">
    <source>
        <dbReference type="SAM" id="SignalP"/>
    </source>
</evidence>
<feature type="chain" id="PRO_5046375588" evidence="2">
    <location>
        <begin position="24"/>
        <end position="426"/>
    </location>
</feature>
<evidence type="ECO:0000259" key="3">
    <source>
        <dbReference type="SMART" id="SM00093"/>
    </source>
</evidence>
<gene>
    <name evidence="4" type="ORF">GCM10022202_01090</name>
</gene>
<protein>
    <submittedName>
        <fullName evidence="4">Serpin family protein</fullName>
    </submittedName>
</protein>
<dbReference type="Proteomes" id="UP001410795">
    <property type="component" value="Unassembled WGS sequence"/>
</dbReference>
<dbReference type="InterPro" id="IPR000215">
    <property type="entry name" value="Serpin_fam"/>
</dbReference>
<dbReference type="InterPro" id="IPR036186">
    <property type="entry name" value="Serpin_sf"/>
</dbReference>
<dbReference type="SMART" id="SM00093">
    <property type="entry name" value="SERPIN"/>
    <property type="match status" value="1"/>
</dbReference>
<feature type="domain" description="Serpin" evidence="3">
    <location>
        <begin position="63"/>
        <end position="426"/>
    </location>
</feature>
<dbReference type="PANTHER" id="PTHR11461">
    <property type="entry name" value="SERINE PROTEASE INHIBITOR, SERPIN"/>
    <property type="match status" value="1"/>
</dbReference>
<dbReference type="EMBL" id="BAAAYV010000002">
    <property type="protein sequence ID" value="GAA3645661.1"/>
    <property type="molecule type" value="Genomic_DNA"/>
</dbReference>
<evidence type="ECO:0000256" key="1">
    <source>
        <dbReference type="RuleBase" id="RU000411"/>
    </source>
</evidence>
<dbReference type="Pfam" id="PF00079">
    <property type="entry name" value="Serpin"/>
    <property type="match status" value="1"/>
</dbReference>
<evidence type="ECO:0000313" key="5">
    <source>
        <dbReference type="Proteomes" id="UP001410795"/>
    </source>
</evidence>
<organism evidence="4 5">
    <name type="scientific">Microbacterium marinilacus</name>
    <dbReference type="NCBI Taxonomy" id="415209"/>
    <lineage>
        <taxon>Bacteria</taxon>
        <taxon>Bacillati</taxon>
        <taxon>Actinomycetota</taxon>
        <taxon>Actinomycetes</taxon>
        <taxon>Micrococcales</taxon>
        <taxon>Microbacteriaceae</taxon>
        <taxon>Microbacterium</taxon>
    </lineage>
</organism>
<dbReference type="SUPFAM" id="SSF56574">
    <property type="entry name" value="Serpins"/>
    <property type="match status" value="1"/>
</dbReference>
<dbReference type="PROSITE" id="PS00284">
    <property type="entry name" value="SERPIN"/>
    <property type="match status" value="1"/>
</dbReference>
<evidence type="ECO:0000313" key="4">
    <source>
        <dbReference type="EMBL" id="GAA3645661.1"/>
    </source>
</evidence>
<dbReference type="InterPro" id="IPR023795">
    <property type="entry name" value="Serpin_CS"/>
</dbReference>
<dbReference type="Gene3D" id="3.30.497.10">
    <property type="entry name" value="Antithrombin, subunit I, domain 2"/>
    <property type="match status" value="1"/>
</dbReference>
<reference evidence="5" key="1">
    <citation type="journal article" date="2019" name="Int. J. Syst. Evol. Microbiol.">
        <title>The Global Catalogue of Microorganisms (GCM) 10K type strain sequencing project: providing services to taxonomists for standard genome sequencing and annotation.</title>
        <authorList>
            <consortium name="The Broad Institute Genomics Platform"/>
            <consortium name="The Broad Institute Genome Sequencing Center for Infectious Disease"/>
            <person name="Wu L."/>
            <person name="Ma J."/>
        </authorList>
    </citation>
    <scope>NUCLEOTIDE SEQUENCE [LARGE SCALE GENOMIC DNA]</scope>
    <source>
        <strain evidence="5">JCM 16546</strain>
    </source>
</reference>
<proteinExistence type="inferred from homology"/>
<keyword evidence="2" id="KW-0732">Signal</keyword>
<keyword evidence="5" id="KW-1185">Reference proteome</keyword>
<dbReference type="InterPro" id="IPR042185">
    <property type="entry name" value="Serpin_sf_2"/>
</dbReference>
<dbReference type="InterPro" id="IPR023796">
    <property type="entry name" value="Serpin_dom"/>
</dbReference>
<name>A0ABP7B2M3_9MICO</name>
<dbReference type="RefSeq" id="WP_221857671.1">
    <property type="nucleotide sequence ID" value="NZ_BAAAYV010000002.1"/>
</dbReference>
<comment type="similarity">
    <text evidence="1">Belongs to the serpin family.</text>
</comment>
<comment type="caution">
    <text evidence="4">The sequence shown here is derived from an EMBL/GenBank/DDBJ whole genome shotgun (WGS) entry which is preliminary data.</text>
</comment>
<dbReference type="PANTHER" id="PTHR11461:SF211">
    <property type="entry name" value="GH10112P-RELATED"/>
    <property type="match status" value="1"/>
</dbReference>
<dbReference type="Gene3D" id="2.30.39.10">
    <property type="entry name" value="Alpha-1-antitrypsin, domain 1"/>
    <property type="match status" value="1"/>
</dbReference>
<feature type="signal peptide" evidence="2">
    <location>
        <begin position="1"/>
        <end position="23"/>
    </location>
</feature>
<accession>A0ABP7B2M3</accession>